<protein>
    <recommendedName>
        <fullName evidence="1">TIR domain-containing protein</fullName>
    </recommendedName>
</protein>
<sequence length="470" mass="52532">MASAGSECTVRTSSFSFWSAITRRKHDVFLSFRGEDTRHNVLPRVHQALVDAGIPTFKDDISLEKGCDIASDLLKAIQMSSVAVIIFSRNYATSGWCLDELVKIVEDESNFVQEIVSQIISRRQDAHMGVSIFPHRMDDTKEYLNLLLSVVSNDVLIIGLCGIDKAHIATAVYNQNYLRFDASSFLKDVSGVARQPDGLLALQKQFLAEILQKDDLEIENVKDGATMIEKEMSSKRVFVVLDNVNKVDHLNALARKRKWFGPGSRIIITTRDDELLNVLEVDQIIEEKCKENLQMIEDLLGLMHKSHIEADKRVESLIDQIETERRKNATLSTHSTAILPPSPNQVCPLEALVSSSNVDTTRDPYLLDGFHLDDEYGAQGMQTQDTVRFLLAETDAASRKNNNQSLTVNPLITTKEAKMSSGEVQGGAGHGEMLNIELEMEIINGDGALYDEEVLTKRLESNIRHLACQE</sequence>
<dbReference type="Pfam" id="PF00931">
    <property type="entry name" value="NB-ARC"/>
    <property type="match status" value="1"/>
</dbReference>
<dbReference type="PROSITE" id="PS50104">
    <property type="entry name" value="TIR"/>
    <property type="match status" value="1"/>
</dbReference>
<dbReference type="SMART" id="SM00255">
    <property type="entry name" value="TIR"/>
    <property type="match status" value="1"/>
</dbReference>
<dbReference type="InterPro" id="IPR044974">
    <property type="entry name" value="Disease_R_plants"/>
</dbReference>
<evidence type="ECO:0000313" key="2">
    <source>
        <dbReference type="EMBL" id="KAK2965380.1"/>
    </source>
</evidence>
<dbReference type="GO" id="GO:0007165">
    <property type="term" value="P:signal transduction"/>
    <property type="evidence" value="ECO:0007669"/>
    <property type="project" value="InterPro"/>
</dbReference>
<comment type="caution">
    <text evidence="2">The sequence shown here is derived from an EMBL/GenBank/DDBJ whole genome shotgun (WGS) entry which is preliminary data.</text>
</comment>
<dbReference type="InterPro" id="IPR027417">
    <property type="entry name" value="P-loop_NTPase"/>
</dbReference>
<dbReference type="Pfam" id="PF01582">
    <property type="entry name" value="TIR"/>
    <property type="match status" value="1"/>
</dbReference>
<dbReference type="InterPro" id="IPR002182">
    <property type="entry name" value="NB-ARC"/>
</dbReference>
<dbReference type="Proteomes" id="UP001187471">
    <property type="component" value="Unassembled WGS sequence"/>
</dbReference>
<evidence type="ECO:0000259" key="1">
    <source>
        <dbReference type="PROSITE" id="PS50104"/>
    </source>
</evidence>
<name>A0AA88QSR6_9ASTE</name>
<organism evidence="2 3">
    <name type="scientific">Escallonia rubra</name>
    <dbReference type="NCBI Taxonomy" id="112253"/>
    <lineage>
        <taxon>Eukaryota</taxon>
        <taxon>Viridiplantae</taxon>
        <taxon>Streptophyta</taxon>
        <taxon>Embryophyta</taxon>
        <taxon>Tracheophyta</taxon>
        <taxon>Spermatophyta</taxon>
        <taxon>Magnoliopsida</taxon>
        <taxon>eudicotyledons</taxon>
        <taxon>Gunneridae</taxon>
        <taxon>Pentapetalae</taxon>
        <taxon>asterids</taxon>
        <taxon>campanulids</taxon>
        <taxon>Escalloniales</taxon>
        <taxon>Escalloniaceae</taxon>
        <taxon>Escallonia</taxon>
    </lineage>
</organism>
<dbReference type="GO" id="GO:0043531">
    <property type="term" value="F:ADP binding"/>
    <property type="evidence" value="ECO:0007669"/>
    <property type="project" value="InterPro"/>
</dbReference>
<dbReference type="SUPFAM" id="SSF52540">
    <property type="entry name" value="P-loop containing nucleoside triphosphate hydrolases"/>
    <property type="match status" value="1"/>
</dbReference>
<dbReference type="PANTHER" id="PTHR11017">
    <property type="entry name" value="LEUCINE-RICH REPEAT-CONTAINING PROTEIN"/>
    <property type="match status" value="1"/>
</dbReference>
<feature type="domain" description="TIR" evidence="1">
    <location>
        <begin position="24"/>
        <end position="206"/>
    </location>
</feature>
<dbReference type="PANTHER" id="PTHR11017:SF271">
    <property type="entry name" value="DISEASE RESISTANCE PROTEIN (TIR-NBS-LRR CLASS) FAMILY"/>
    <property type="match status" value="1"/>
</dbReference>
<dbReference type="Gene3D" id="3.40.50.300">
    <property type="entry name" value="P-loop containing nucleotide triphosphate hydrolases"/>
    <property type="match status" value="1"/>
</dbReference>
<dbReference type="EMBL" id="JAVXUO010003224">
    <property type="protein sequence ID" value="KAK2965380.1"/>
    <property type="molecule type" value="Genomic_DNA"/>
</dbReference>
<gene>
    <name evidence="2" type="ORF">RJ640_024122</name>
</gene>
<keyword evidence="3" id="KW-1185">Reference proteome</keyword>
<dbReference type="GO" id="GO:0006952">
    <property type="term" value="P:defense response"/>
    <property type="evidence" value="ECO:0007669"/>
    <property type="project" value="InterPro"/>
</dbReference>
<dbReference type="AlphaFoldDB" id="A0AA88QSR6"/>
<proteinExistence type="predicted"/>
<dbReference type="InterPro" id="IPR000157">
    <property type="entry name" value="TIR_dom"/>
</dbReference>
<dbReference type="SUPFAM" id="SSF52200">
    <property type="entry name" value="Toll/Interleukin receptor TIR domain"/>
    <property type="match status" value="1"/>
</dbReference>
<accession>A0AA88QSR6</accession>
<dbReference type="InterPro" id="IPR035897">
    <property type="entry name" value="Toll_tir_struct_dom_sf"/>
</dbReference>
<reference evidence="2" key="1">
    <citation type="submission" date="2022-12" db="EMBL/GenBank/DDBJ databases">
        <title>Draft genome assemblies for two species of Escallonia (Escalloniales).</title>
        <authorList>
            <person name="Chanderbali A."/>
            <person name="Dervinis C."/>
            <person name="Anghel I."/>
            <person name="Soltis D."/>
            <person name="Soltis P."/>
            <person name="Zapata F."/>
        </authorList>
    </citation>
    <scope>NUCLEOTIDE SEQUENCE</scope>
    <source>
        <strain evidence="2">UCBG92.1500</strain>
        <tissue evidence="2">Leaf</tissue>
    </source>
</reference>
<dbReference type="Gene3D" id="3.40.50.10140">
    <property type="entry name" value="Toll/interleukin-1 receptor homology (TIR) domain"/>
    <property type="match status" value="1"/>
</dbReference>
<evidence type="ECO:0000313" key="3">
    <source>
        <dbReference type="Proteomes" id="UP001187471"/>
    </source>
</evidence>